<evidence type="ECO:0000313" key="2">
    <source>
        <dbReference type="Proteomes" id="UP000721861"/>
    </source>
</evidence>
<keyword evidence="2" id="KW-1185">Reference proteome</keyword>
<name>A0ABS5KFN1_9BACT</name>
<proteinExistence type="predicted"/>
<accession>A0ABS5KFN1</accession>
<dbReference type="Proteomes" id="UP000721861">
    <property type="component" value="Unassembled WGS sequence"/>
</dbReference>
<sequence length="269" mass="29961">MKKLNILFALAMAIIGLSCDDNKIDLYNGPSQIHFIEQGGSMIINDTDPVYTIQVGVSKSVETDRTFEVIIDAEISTAEEGLGFELLSKSITIPAGSVLGEIEVKGLFDGAQPEGDLLRLQLKGNTASDVASFYSSFDLLLYKFCDFHRDAFIGTYQVYEHSFFGEFEYEVEITAGDDPYSVIVDGFWEVSGSAVQLTFDRTETTCSIPSQFFFDEPQIGYENVWIRSLSKGQYNACLGSIEGLEYFVYPGDSPDQGWDRGTFDMVRIK</sequence>
<dbReference type="RefSeq" id="WP_212231640.1">
    <property type="nucleotide sequence ID" value="NZ_JAGUCN010000037.1"/>
</dbReference>
<dbReference type="PROSITE" id="PS51257">
    <property type="entry name" value="PROKAR_LIPOPROTEIN"/>
    <property type="match status" value="1"/>
</dbReference>
<reference evidence="1 2" key="1">
    <citation type="journal article" date="2014" name="Int. J. Syst. Evol. Microbiol.">
        <title>Carboxylicivirga gen. nov. in the family Marinilabiliaceae with two novel species, Carboxylicivirga mesophila sp. nov. and Carboxylicivirga taeanensis sp. nov., and reclassification of Cytophaga fermentans as Saccharicrinis fermentans gen. nov., comb. nov.</title>
        <authorList>
            <person name="Yang S.H."/>
            <person name="Seo H.S."/>
            <person name="Woo J.H."/>
            <person name="Oh H.M."/>
            <person name="Jang H."/>
            <person name="Lee J.H."/>
            <person name="Kim S.J."/>
            <person name="Kwon K.K."/>
        </authorList>
    </citation>
    <scope>NUCLEOTIDE SEQUENCE [LARGE SCALE GENOMIC DNA]</scope>
    <source>
        <strain evidence="1 2">JCM 18290</strain>
    </source>
</reference>
<dbReference type="EMBL" id="JAGUCN010000037">
    <property type="protein sequence ID" value="MBS2213868.1"/>
    <property type="molecule type" value="Genomic_DNA"/>
</dbReference>
<protein>
    <submittedName>
        <fullName evidence="1">DUF4843 domain-containing protein</fullName>
    </submittedName>
</protein>
<evidence type="ECO:0000313" key="1">
    <source>
        <dbReference type="EMBL" id="MBS2213868.1"/>
    </source>
</evidence>
<comment type="caution">
    <text evidence="1">The sequence shown here is derived from an EMBL/GenBank/DDBJ whole genome shotgun (WGS) entry which is preliminary data.</text>
</comment>
<organism evidence="1 2">
    <name type="scientific">Carboxylicivirga mesophila</name>
    <dbReference type="NCBI Taxonomy" id="1166478"/>
    <lineage>
        <taxon>Bacteria</taxon>
        <taxon>Pseudomonadati</taxon>
        <taxon>Bacteroidota</taxon>
        <taxon>Bacteroidia</taxon>
        <taxon>Marinilabiliales</taxon>
        <taxon>Marinilabiliaceae</taxon>
        <taxon>Carboxylicivirga</taxon>
    </lineage>
</organism>
<gene>
    <name evidence="1" type="ORF">KEM09_20840</name>
</gene>